<keyword evidence="7 12" id="KW-0812">Transmembrane</keyword>
<dbReference type="PANTHER" id="PTHR12250">
    <property type="entry name" value="PHOSPHATIDYLINOSITOL GLYCAN, CLASS N"/>
    <property type="match status" value="1"/>
</dbReference>
<feature type="transmembrane region" description="Helical" evidence="12">
    <location>
        <begin position="431"/>
        <end position="451"/>
    </location>
</feature>
<evidence type="ECO:0000256" key="5">
    <source>
        <dbReference type="ARBA" id="ARBA00022502"/>
    </source>
</evidence>
<evidence type="ECO:0000256" key="6">
    <source>
        <dbReference type="ARBA" id="ARBA00022679"/>
    </source>
</evidence>
<dbReference type="Proteomes" id="UP000838878">
    <property type="component" value="Chromosome 6"/>
</dbReference>
<evidence type="ECO:0000313" key="15">
    <source>
        <dbReference type="Proteomes" id="UP000838878"/>
    </source>
</evidence>
<dbReference type="InterPro" id="IPR007070">
    <property type="entry name" value="GPI_EtnP_transferase_1"/>
</dbReference>
<feature type="transmembrane region" description="Helical" evidence="12">
    <location>
        <begin position="892"/>
        <end position="912"/>
    </location>
</feature>
<name>A0A8J9YGX3_9NEOP</name>
<evidence type="ECO:0000256" key="10">
    <source>
        <dbReference type="ARBA" id="ARBA00023136"/>
    </source>
</evidence>
<feature type="transmembrane region" description="Helical" evidence="12">
    <location>
        <begin position="684"/>
        <end position="703"/>
    </location>
</feature>
<dbReference type="GO" id="GO:0005789">
    <property type="term" value="C:endoplasmic reticulum membrane"/>
    <property type="evidence" value="ECO:0007669"/>
    <property type="project" value="UniProtKB-SubCell"/>
</dbReference>
<dbReference type="SUPFAM" id="SSF53649">
    <property type="entry name" value="Alkaline phosphatase-like"/>
    <property type="match status" value="1"/>
</dbReference>
<evidence type="ECO:0000256" key="2">
    <source>
        <dbReference type="ARBA" id="ARBA00004687"/>
    </source>
</evidence>
<keyword evidence="11" id="KW-0325">Glycoprotein</keyword>
<dbReference type="EMBL" id="OV170226">
    <property type="protein sequence ID" value="CAH0727331.1"/>
    <property type="molecule type" value="Genomic_DNA"/>
</dbReference>
<dbReference type="OrthoDB" id="2748310at2759"/>
<evidence type="ECO:0000259" key="13">
    <source>
        <dbReference type="Pfam" id="PF04987"/>
    </source>
</evidence>
<dbReference type="GO" id="GO:0006506">
    <property type="term" value="P:GPI anchor biosynthetic process"/>
    <property type="evidence" value="ECO:0007669"/>
    <property type="project" value="UniProtKB-UniPathway"/>
</dbReference>
<feature type="transmembrane region" description="Helical" evidence="12">
    <location>
        <begin position="862"/>
        <end position="880"/>
    </location>
</feature>
<feature type="domain" description="GPI ethanolamine phosphate transferase 1 C-terminal" evidence="13">
    <location>
        <begin position="418"/>
        <end position="888"/>
    </location>
</feature>
<feature type="transmembrane region" description="Helical" evidence="12">
    <location>
        <begin position="584"/>
        <end position="606"/>
    </location>
</feature>
<dbReference type="AlphaFoldDB" id="A0A8J9YGX3"/>
<dbReference type="Pfam" id="PF04987">
    <property type="entry name" value="PigN"/>
    <property type="match status" value="1"/>
</dbReference>
<feature type="transmembrane region" description="Helical" evidence="12">
    <location>
        <begin position="829"/>
        <end position="850"/>
    </location>
</feature>
<feature type="transmembrane region" description="Helical" evidence="12">
    <location>
        <begin position="472"/>
        <end position="496"/>
    </location>
</feature>
<feature type="non-terminal residue" evidence="14">
    <location>
        <position position="939"/>
    </location>
</feature>
<gene>
    <name evidence="14" type="ORF">BINO364_LOCUS12687</name>
</gene>
<keyword evidence="5 12" id="KW-0337">GPI-anchor biosynthesis</keyword>
<dbReference type="EC" id="2.-.-.-" evidence="12"/>
<dbReference type="Pfam" id="PF01663">
    <property type="entry name" value="Phosphodiest"/>
    <property type="match status" value="1"/>
</dbReference>
<comment type="similarity">
    <text evidence="3 12">Belongs to the PIGG/PIGN/PIGO family. PIGN subfamily.</text>
</comment>
<feature type="transmembrane region" description="Helical" evidence="12">
    <location>
        <begin position="791"/>
        <end position="809"/>
    </location>
</feature>
<evidence type="ECO:0000256" key="9">
    <source>
        <dbReference type="ARBA" id="ARBA00022989"/>
    </source>
</evidence>
<sequence>MFLIGLFIHLVFLFSIFDIYFKSPIVKNVVPYQPTHVAPVDRLVLFVVDGLRAESFVNHTTMPYLRSIANTHGRWGISRTRVPTESRPGHVAIIAGFYEDPSAVAKGWKENPVDFDSVFNQSSYTWCWGTYDILEIFTKGTVNHIYTNKLDPYDQAFSSDKNVTLLDDWVFTKVKDFFSKASHDANVNEKLRSKKIVFFLHLLGTDTSGHTHKPKTQNFLTTVKFADENIQEVEKLIRDYYNDDGRTAFLMTSDHGMTDWGSHGTGDNHETETPYVLWGAGVNQIESKDKQLDPETNSMSLENRFDINQADLTPLMSTLLSIPVPTNSIGQLPSALLNMTLENKAKAIYSNSRQMLSQYNKKRLDVEANAISILYQPYEPFDGNKVDEIISFTEKLIEDEQYEKLILLSEEIIQLSLNGLNYYHDYYQRPLLITVTLSFMGWIVYLLRVLLEQKIFTQAEYNSHKNYKFKNKGVIVDIFIQFICILTSIMLTYIIYAQDLPVQYYVYFLLPIFLWKYALTPINLWFQVMEMLKNNKKMFWLNLEILCYIMGSICLGVALTHRWALSIPLFGMGLWPFLSFSRHHLSNIVCMVWAVGCFLLSIFSFLSVVGKDVHIELVILAGVLWLLLLCVYFWKIFIPNGIDSYEIKREIVVSSIQILLLLTSLQFIFIQSKRFEIGAPISKTLQSLCWIICVVLPVLPLAYSKKYINRLLGINTSLMNFYLLLSVSHEGLFMVTLIFNVNCWMFMEFKLLGERKKKITNYRFETKNLRKREKDLANLERSVNSHDFRRAFFFTSYIILAYFGTGNIASLNSFEVRWVLCFTTSFQPFVMTALVLLKTLSPFLSVACTFRAVQDLTKAPLDCLNMIVLIFSNIMGLYMLYHVKNTGSWLEIGTSISQFVIVQVITLFIVIINQIAKVLTETEAVNSFMKLFKTRKKEE</sequence>
<dbReference type="InterPro" id="IPR037671">
    <property type="entry name" value="PIGN_N"/>
</dbReference>
<evidence type="ECO:0000256" key="8">
    <source>
        <dbReference type="ARBA" id="ARBA00022824"/>
    </source>
</evidence>
<evidence type="ECO:0000256" key="12">
    <source>
        <dbReference type="RuleBase" id="RU367138"/>
    </source>
</evidence>
<protein>
    <recommendedName>
        <fullName evidence="4 12">GPI ethanolamine phosphate transferase 1</fullName>
        <ecNumber evidence="12">2.-.-.-</ecNumber>
    </recommendedName>
</protein>
<evidence type="ECO:0000256" key="4">
    <source>
        <dbReference type="ARBA" id="ARBA00020831"/>
    </source>
</evidence>
<keyword evidence="6 12" id="KW-0808">Transferase</keyword>
<evidence type="ECO:0000256" key="11">
    <source>
        <dbReference type="ARBA" id="ARBA00023180"/>
    </source>
</evidence>
<feature type="transmembrane region" description="Helical" evidence="12">
    <location>
        <begin position="654"/>
        <end position="672"/>
    </location>
</feature>
<feature type="transmembrane region" description="Helical" evidence="12">
    <location>
        <begin position="613"/>
        <end position="634"/>
    </location>
</feature>
<dbReference type="CDD" id="cd16020">
    <property type="entry name" value="GPI_EPT_1"/>
    <property type="match status" value="1"/>
</dbReference>
<dbReference type="Gene3D" id="3.40.720.10">
    <property type="entry name" value="Alkaline Phosphatase, subunit A"/>
    <property type="match status" value="1"/>
</dbReference>
<feature type="transmembrane region" description="Helical" evidence="12">
    <location>
        <begin position="723"/>
        <end position="747"/>
    </location>
</feature>
<feature type="transmembrane region" description="Helical" evidence="12">
    <location>
        <begin position="502"/>
        <end position="526"/>
    </location>
</feature>
<dbReference type="InterPro" id="IPR017852">
    <property type="entry name" value="GPI_EtnP_transferase_1_C"/>
</dbReference>
<evidence type="ECO:0000256" key="7">
    <source>
        <dbReference type="ARBA" id="ARBA00022692"/>
    </source>
</evidence>
<comment type="function">
    <text evidence="12">Ethanolamine phosphate transferase involved in glycosylphosphatidylinositol-anchor biosynthesis. Transfers ethanolamine phosphate to the first alpha-1,4-linked mannose of the glycosylphosphatidylinositol precursor of GPI-anchor.</text>
</comment>
<dbReference type="PANTHER" id="PTHR12250:SF0">
    <property type="entry name" value="GPI ETHANOLAMINE PHOSPHATE TRANSFERASE 1"/>
    <property type="match status" value="1"/>
</dbReference>
<dbReference type="UniPathway" id="UPA00196"/>
<accession>A0A8J9YGX3</accession>
<evidence type="ECO:0000256" key="1">
    <source>
        <dbReference type="ARBA" id="ARBA00004477"/>
    </source>
</evidence>
<keyword evidence="15" id="KW-1185">Reference proteome</keyword>
<evidence type="ECO:0000313" key="14">
    <source>
        <dbReference type="EMBL" id="CAH0727331.1"/>
    </source>
</evidence>
<proteinExistence type="inferred from homology"/>
<comment type="pathway">
    <text evidence="2 12">Glycolipid biosynthesis; glycosylphosphatidylinositol-anchor biosynthesis.</text>
</comment>
<dbReference type="InterPro" id="IPR017850">
    <property type="entry name" value="Alkaline_phosphatase_core_sf"/>
</dbReference>
<keyword evidence="9 12" id="KW-1133">Transmembrane helix</keyword>
<dbReference type="GO" id="GO:0051377">
    <property type="term" value="F:mannose-ethanolamine phosphotransferase activity"/>
    <property type="evidence" value="ECO:0007669"/>
    <property type="project" value="UniProtKB-UniRule"/>
</dbReference>
<organism evidence="14 15">
    <name type="scientific">Brenthis ino</name>
    <name type="common">lesser marbled fritillary</name>
    <dbReference type="NCBI Taxonomy" id="405034"/>
    <lineage>
        <taxon>Eukaryota</taxon>
        <taxon>Metazoa</taxon>
        <taxon>Ecdysozoa</taxon>
        <taxon>Arthropoda</taxon>
        <taxon>Hexapoda</taxon>
        <taxon>Insecta</taxon>
        <taxon>Pterygota</taxon>
        <taxon>Neoptera</taxon>
        <taxon>Endopterygota</taxon>
        <taxon>Lepidoptera</taxon>
        <taxon>Glossata</taxon>
        <taxon>Ditrysia</taxon>
        <taxon>Papilionoidea</taxon>
        <taxon>Nymphalidae</taxon>
        <taxon>Heliconiinae</taxon>
        <taxon>Argynnini</taxon>
        <taxon>Brenthis</taxon>
    </lineage>
</organism>
<feature type="transmembrane region" description="Helical" evidence="12">
    <location>
        <begin position="538"/>
        <end position="564"/>
    </location>
</feature>
<reference evidence="14" key="1">
    <citation type="submission" date="2021-12" db="EMBL/GenBank/DDBJ databases">
        <authorList>
            <person name="Martin H S."/>
        </authorList>
    </citation>
    <scope>NUCLEOTIDE SEQUENCE</scope>
</reference>
<dbReference type="InterPro" id="IPR002591">
    <property type="entry name" value="Phosphodiest/P_Trfase"/>
</dbReference>
<keyword evidence="8 12" id="KW-0256">Endoplasmic reticulum</keyword>
<evidence type="ECO:0000256" key="3">
    <source>
        <dbReference type="ARBA" id="ARBA00008400"/>
    </source>
</evidence>
<keyword evidence="10 12" id="KW-0472">Membrane</keyword>
<comment type="subcellular location">
    <subcellularLocation>
        <location evidence="1 12">Endoplasmic reticulum membrane</location>
        <topology evidence="1 12">Multi-pass membrane protein</topology>
    </subcellularLocation>
</comment>